<name>A0A2R5GQJ9_9STRA</name>
<dbReference type="PROSITE" id="PS51257">
    <property type="entry name" value="PROKAR_LIPOPROTEIN"/>
    <property type="match status" value="1"/>
</dbReference>
<proteinExistence type="predicted"/>
<protein>
    <submittedName>
        <fullName evidence="2">Uncharacterized protein</fullName>
    </submittedName>
</protein>
<evidence type="ECO:0000313" key="3">
    <source>
        <dbReference type="Proteomes" id="UP000241890"/>
    </source>
</evidence>
<keyword evidence="3" id="KW-1185">Reference proteome</keyword>
<evidence type="ECO:0000256" key="1">
    <source>
        <dbReference type="SAM" id="SignalP"/>
    </source>
</evidence>
<feature type="chain" id="PRO_5015349380" evidence="1">
    <location>
        <begin position="23"/>
        <end position="340"/>
    </location>
</feature>
<dbReference type="PANTHER" id="PTHR40535">
    <property type="entry name" value="CHROMOSOME UNDETERMINED SCAFFOLD_9, WHOLE GENOME SHOTGUN SEQUENCE"/>
    <property type="match status" value="1"/>
</dbReference>
<dbReference type="InParanoid" id="A0A2R5GQJ9"/>
<sequence length="340" mass="37649">MTTLRGVVVLVLAVAAAACVEAAQAEATLAEEKANLRAMNLVAETTQARDGRMLSWDEACYETLKTRTSCENLDEVLSAVDFTSYETVDPYPEEQGYVTEIDETQNCYVEFVNPEARESDTETIRYNLLTLSPSEATSQNTSGTVYLTHVTPCGACSTLEDLALYLNVTDLTSPVRQCAALHVLGIISPERAKTMVLNCLENVGFTQPSCRYIWYYNTRSTLNECASVCLAYSSAPNNDPVKNFYDVNYCAPYRAFWNPLGCKNKIQRAPDASPDNACKDFQYENGEYRLNSCLQCDECRSGPIFQKVAGRTRRDSGIASQIARPDSVEIDHDYGFACAV</sequence>
<dbReference type="AlphaFoldDB" id="A0A2R5GQJ9"/>
<dbReference type="EMBL" id="BEYU01000084">
    <property type="protein sequence ID" value="GBG30903.1"/>
    <property type="molecule type" value="Genomic_DNA"/>
</dbReference>
<dbReference type="Proteomes" id="UP000241890">
    <property type="component" value="Unassembled WGS sequence"/>
</dbReference>
<gene>
    <name evidence="2" type="ORF">FCC1311_071242</name>
</gene>
<feature type="signal peptide" evidence="1">
    <location>
        <begin position="1"/>
        <end position="22"/>
    </location>
</feature>
<evidence type="ECO:0000313" key="2">
    <source>
        <dbReference type="EMBL" id="GBG30903.1"/>
    </source>
</evidence>
<comment type="caution">
    <text evidence="2">The sequence shown here is derived from an EMBL/GenBank/DDBJ whole genome shotgun (WGS) entry which is preliminary data.</text>
</comment>
<organism evidence="2 3">
    <name type="scientific">Hondaea fermentalgiana</name>
    <dbReference type="NCBI Taxonomy" id="2315210"/>
    <lineage>
        <taxon>Eukaryota</taxon>
        <taxon>Sar</taxon>
        <taxon>Stramenopiles</taxon>
        <taxon>Bigyra</taxon>
        <taxon>Labyrinthulomycetes</taxon>
        <taxon>Thraustochytrida</taxon>
        <taxon>Thraustochytriidae</taxon>
        <taxon>Hondaea</taxon>
    </lineage>
</organism>
<accession>A0A2R5GQJ9</accession>
<dbReference type="PANTHER" id="PTHR40535:SF1">
    <property type="entry name" value="CHROMOSOME UNDETERMINED SCAFFOLD_9, WHOLE GENOME SHOTGUN SEQUENCE"/>
    <property type="match status" value="1"/>
</dbReference>
<reference evidence="2 3" key="1">
    <citation type="submission" date="2017-12" db="EMBL/GenBank/DDBJ databases">
        <title>Sequencing, de novo assembly and annotation of complete genome of a new Thraustochytrid species, strain FCC1311.</title>
        <authorList>
            <person name="Sedici K."/>
            <person name="Godart F."/>
            <person name="Aiese Cigliano R."/>
            <person name="Sanseverino W."/>
            <person name="Barakat M."/>
            <person name="Ortet P."/>
            <person name="Marechal E."/>
            <person name="Cagnac O."/>
            <person name="Amato A."/>
        </authorList>
    </citation>
    <scope>NUCLEOTIDE SEQUENCE [LARGE SCALE GENOMIC DNA]</scope>
</reference>
<dbReference type="OrthoDB" id="44327at2759"/>
<keyword evidence="1" id="KW-0732">Signal</keyword>